<accession>A0AAD6ITS2</accession>
<sequence length="252" mass="28078">MFGVKPLSKLGIALLGLLILAPIDGIISGVVSKDRGITIDKDGNKWVHMGNGEALPLVDLTVVGEYYPGGPTYNLTGGSLQAIMREVQKSPLWNETAWQNVTSTEDHGTLSKRAKQITYCQREQEGSELGIIPADVQPAIWLLQSPAWNKAYCYADTNKCANIACHKEAAVIVCSHRPQPVRIYCGEVAGKIAQTIVDWMERDRHAGLRAFDFWQPCAGWWIPPKYFTGYSVWDEDPTWDIRVHKWPGARCP</sequence>
<name>A0AAD6ITS2_DREDA</name>
<protein>
    <submittedName>
        <fullName evidence="2">Uncharacterized protein</fullName>
    </submittedName>
</protein>
<reference evidence="2" key="1">
    <citation type="submission" date="2023-01" db="EMBL/GenBank/DDBJ databases">
        <title>The chitinases involved in constricting ring structure development in the nematode-trapping fungus Drechslerella dactyloides.</title>
        <authorList>
            <person name="Wang R."/>
            <person name="Zhang L."/>
            <person name="Tang P."/>
            <person name="Li S."/>
            <person name="Liang L."/>
        </authorList>
    </citation>
    <scope>NUCLEOTIDE SEQUENCE</scope>
    <source>
        <strain evidence="2">YMF1.00031</strain>
    </source>
</reference>
<keyword evidence="1" id="KW-0732">Signal</keyword>
<evidence type="ECO:0000256" key="1">
    <source>
        <dbReference type="SAM" id="SignalP"/>
    </source>
</evidence>
<comment type="caution">
    <text evidence="2">The sequence shown here is derived from an EMBL/GenBank/DDBJ whole genome shotgun (WGS) entry which is preliminary data.</text>
</comment>
<proteinExistence type="predicted"/>
<dbReference type="AlphaFoldDB" id="A0AAD6ITS2"/>
<keyword evidence="3" id="KW-1185">Reference proteome</keyword>
<feature type="signal peptide" evidence="1">
    <location>
        <begin position="1"/>
        <end position="25"/>
    </location>
</feature>
<evidence type="ECO:0000313" key="3">
    <source>
        <dbReference type="Proteomes" id="UP001221413"/>
    </source>
</evidence>
<dbReference type="EMBL" id="JAQGDS010000008">
    <property type="protein sequence ID" value="KAJ6258530.1"/>
    <property type="molecule type" value="Genomic_DNA"/>
</dbReference>
<evidence type="ECO:0000313" key="2">
    <source>
        <dbReference type="EMBL" id="KAJ6258530.1"/>
    </source>
</evidence>
<gene>
    <name evidence="2" type="ORF">Dda_6574</name>
</gene>
<organism evidence="2 3">
    <name type="scientific">Drechslerella dactyloides</name>
    <name type="common">Nematode-trapping fungus</name>
    <name type="synonym">Arthrobotrys dactyloides</name>
    <dbReference type="NCBI Taxonomy" id="74499"/>
    <lineage>
        <taxon>Eukaryota</taxon>
        <taxon>Fungi</taxon>
        <taxon>Dikarya</taxon>
        <taxon>Ascomycota</taxon>
        <taxon>Pezizomycotina</taxon>
        <taxon>Orbiliomycetes</taxon>
        <taxon>Orbiliales</taxon>
        <taxon>Orbiliaceae</taxon>
        <taxon>Drechslerella</taxon>
    </lineage>
</organism>
<feature type="chain" id="PRO_5041956888" evidence="1">
    <location>
        <begin position="26"/>
        <end position="252"/>
    </location>
</feature>
<dbReference type="Proteomes" id="UP001221413">
    <property type="component" value="Unassembled WGS sequence"/>
</dbReference>